<dbReference type="EMBL" id="MT144591">
    <property type="protein sequence ID" value="QJH93743.1"/>
    <property type="molecule type" value="Genomic_DNA"/>
</dbReference>
<evidence type="ECO:0000313" key="2">
    <source>
        <dbReference type="EMBL" id="QJA44024.1"/>
    </source>
</evidence>
<reference evidence="2" key="1">
    <citation type="submission" date="2020-03" db="EMBL/GenBank/DDBJ databases">
        <title>The deep terrestrial virosphere.</title>
        <authorList>
            <person name="Holmfeldt K."/>
            <person name="Nilsson E."/>
            <person name="Simone D."/>
            <person name="Lopez-Fernandez M."/>
            <person name="Wu X."/>
            <person name="de Brujin I."/>
            <person name="Lundin D."/>
            <person name="Andersson A."/>
            <person name="Bertilsson S."/>
            <person name="Dopson M."/>
        </authorList>
    </citation>
    <scope>NUCLEOTIDE SEQUENCE</scope>
    <source>
        <strain evidence="2">TM448A00065</strain>
        <strain evidence="3">TM448B00134</strain>
    </source>
</reference>
<evidence type="ECO:0000259" key="1">
    <source>
        <dbReference type="Pfam" id="PF01402"/>
    </source>
</evidence>
<dbReference type="CDD" id="cd21631">
    <property type="entry name" value="RHH_CopG_NikR-like"/>
    <property type="match status" value="1"/>
</dbReference>
<dbReference type="EMBL" id="MT143972">
    <property type="protein sequence ID" value="QJA44024.1"/>
    <property type="molecule type" value="Genomic_DNA"/>
</dbReference>
<name>A0A6H1Z8Z3_9ZZZZ</name>
<dbReference type="Pfam" id="PF01402">
    <property type="entry name" value="RHH_1"/>
    <property type="match status" value="1"/>
</dbReference>
<accession>A0A6H1Z8Z3</accession>
<organism evidence="2">
    <name type="scientific">viral metagenome</name>
    <dbReference type="NCBI Taxonomy" id="1070528"/>
    <lineage>
        <taxon>unclassified sequences</taxon>
        <taxon>metagenomes</taxon>
        <taxon>organismal metagenomes</taxon>
    </lineage>
</organism>
<feature type="domain" description="Ribbon-helix-helix protein CopG" evidence="1">
    <location>
        <begin position="6"/>
        <end position="41"/>
    </location>
</feature>
<dbReference type="AlphaFoldDB" id="A0A6H1Z8Z3"/>
<dbReference type="InterPro" id="IPR002145">
    <property type="entry name" value="CopG"/>
</dbReference>
<proteinExistence type="predicted"/>
<protein>
    <submittedName>
        <fullName evidence="2">Putative ribbon-helix-helix protein repressor</fullName>
    </submittedName>
</protein>
<sequence length="62" mass="6915">MRKTPLQVHLDPAMMAALREEAKRREVSIGEVVRLAVKQLIMATPEFSELHSPTSPAASWSD</sequence>
<evidence type="ECO:0000313" key="3">
    <source>
        <dbReference type="EMBL" id="QJH93743.1"/>
    </source>
</evidence>
<dbReference type="GO" id="GO:0006355">
    <property type="term" value="P:regulation of DNA-templated transcription"/>
    <property type="evidence" value="ECO:0007669"/>
    <property type="project" value="InterPro"/>
</dbReference>
<gene>
    <name evidence="2" type="ORF">TM448A00065_0070</name>
    <name evidence="3" type="ORF">TM448B00134_0037</name>
</gene>